<organism evidence="1 2">
    <name type="scientific">Megavirus chiliensis</name>
    <dbReference type="NCBI Taxonomy" id="1094892"/>
    <lineage>
        <taxon>Viruses</taxon>
        <taxon>Varidnaviria</taxon>
        <taxon>Bamfordvirae</taxon>
        <taxon>Nucleocytoviricota</taxon>
        <taxon>Megaviricetes</taxon>
        <taxon>Imitervirales</taxon>
        <taxon>Mimiviridae</taxon>
        <taxon>Megamimivirinae</taxon>
        <taxon>Megavirus</taxon>
        <taxon>Megavirus chilense</taxon>
    </lineage>
</organism>
<proteinExistence type="predicted"/>
<evidence type="ECO:0000313" key="1">
    <source>
        <dbReference type="EMBL" id="AEQ33446.1"/>
    </source>
</evidence>
<name>G5CRB7_9VIRU</name>
<accession>G5CRB7</accession>
<sequence length="80" mass="9195">MTKSNSITMNNGNLRPKISVEIDNLWQTSEIIIGENYERSIINLSYAIKCPSCDKIYKKKNCKIKSKGIKCKKCGYFNKN</sequence>
<gene>
    <name evidence="1" type="primary">mchi_147</name>
</gene>
<evidence type="ECO:0000313" key="2">
    <source>
        <dbReference type="Proteomes" id="UP000202558"/>
    </source>
</evidence>
<dbReference type="KEGG" id="vg:11257184"/>
<reference evidence="1 2" key="1">
    <citation type="journal article" date="2011" name="Proc. Natl. Acad. Sci. U.S.A.">
        <title>Distant Mimivirus relative with a larger genome highlights the fundamental features of Megaviridae.</title>
        <authorList>
            <person name="Arslan D."/>
            <person name="Legendre M."/>
            <person name="Seltzer V."/>
            <person name="Abergel C."/>
            <person name="Claverie J.M."/>
        </authorList>
    </citation>
    <scope>NUCLEOTIDE SEQUENCE [LARGE SCALE GENOMIC DNA]</scope>
    <source>
        <strain evidence="1">Claverie Las Cruses</strain>
    </source>
</reference>
<dbReference type="EMBL" id="JN258408">
    <property type="protein sequence ID" value="AEQ33446.1"/>
    <property type="molecule type" value="Genomic_DNA"/>
</dbReference>
<dbReference type="Proteomes" id="UP000202558">
    <property type="component" value="Segment"/>
</dbReference>
<keyword evidence="2" id="KW-1185">Reference proteome</keyword>
<protein>
    <submittedName>
        <fullName evidence="1">Uncharacterized protein</fullName>
    </submittedName>
</protein>